<evidence type="ECO:0000313" key="3">
    <source>
        <dbReference type="Proteomes" id="UP001549145"/>
    </source>
</evidence>
<protein>
    <submittedName>
        <fullName evidence="2">Uncharacterized protein</fullName>
    </submittedName>
</protein>
<accession>A0ABV2L358</accession>
<keyword evidence="1" id="KW-0812">Transmembrane</keyword>
<proteinExistence type="predicted"/>
<dbReference type="Proteomes" id="UP001549145">
    <property type="component" value="Unassembled WGS sequence"/>
</dbReference>
<evidence type="ECO:0000256" key="1">
    <source>
        <dbReference type="SAM" id="Phobius"/>
    </source>
</evidence>
<feature type="transmembrane region" description="Helical" evidence="1">
    <location>
        <begin position="27"/>
        <end position="49"/>
    </location>
</feature>
<dbReference type="EMBL" id="JBEPMM010000003">
    <property type="protein sequence ID" value="MET3692258.1"/>
    <property type="molecule type" value="Genomic_DNA"/>
</dbReference>
<reference evidence="2 3" key="1">
    <citation type="submission" date="2024-06" db="EMBL/GenBank/DDBJ databases">
        <title>Genomic Encyclopedia of Type Strains, Phase IV (KMG-IV): sequencing the most valuable type-strain genomes for metagenomic binning, comparative biology and taxonomic classification.</title>
        <authorList>
            <person name="Goeker M."/>
        </authorList>
    </citation>
    <scope>NUCLEOTIDE SEQUENCE [LARGE SCALE GENOMIC DNA]</scope>
    <source>
        <strain evidence="2 3">DSM 21331</strain>
    </source>
</reference>
<evidence type="ECO:0000313" key="2">
    <source>
        <dbReference type="EMBL" id="MET3692258.1"/>
    </source>
</evidence>
<organism evidence="2 3">
    <name type="scientific">Methylobacterium goesingense</name>
    <dbReference type="NCBI Taxonomy" id="243690"/>
    <lineage>
        <taxon>Bacteria</taxon>
        <taxon>Pseudomonadati</taxon>
        <taxon>Pseudomonadota</taxon>
        <taxon>Alphaproteobacteria</taxon>
        <taxon>Hyphomicrobiales</taxon>
        <taxon>Methylobacteriaceae</taxon>
        <taxon>Methylobacterium</taxon>
    </lineage>
</organism>
<comment type="caution">
    <text evidence="2">The sequence shown here is derived from an EMBL/GenBank/DDBJ whole genome shotgun (WGS) entry which is preliminary data.</text>
</comment>
<keyword evidence="3" id="KW-1185">Reference proteome</keyword>
<keyword evidence="1" id="KW-1133">Transmembrane helix</keyword>
<keyword evidence="1" id="KW-0472">Membrane</keyword>
<gene>
    <name evidence="2" type="ORF">ABID43_001789</name>
</gene>
<name>A0ABV2L358_9HYPH</name>
<dbReference type="RefSeq" id="WP_238275409.1">
    <property type="nucleotide sequence ID" value="NZ_BPQL01000006.1"/>
</dbReference>
<sequence length="87" mass="8969">MNDTSPPPLFINENPVAVPLPRAMQQAYLWVVTGLGGLATIALFVFAVATQSGADAERIASSQSGERTGLTTLIGHLGATHGRPGAL</sequence>